<dbReference type="RefSeq" id="WP_124013562.1">
    <property type="nucleotide sequence ID" value="NZ_CP034073.1"/>
</dbReference>
<keyword evidence="3" id="KW-0238">DNA-binding</keyword>
<dbReference type="Gene3D" id="3.40.190.290">
    <property type="match status" value="1"/>
</dbReference>
<dbReference type="EMBL" id="CP034073">
    <property type="protein sequence ID" value="AZG33514.1"/>
    <property type="molecule type" value="Genomic_DNA"/>
</dbReference>
<dbReference type="NCBIfam" id="NF008284">
    <property type="entry name" value="PRK11062.1"/>
    <property type="match status" value="1"/>
</dbReference>
<dbReference type="InterPro" id="IPR036390">
    <property type="entry name" value="WH_DNA-bd_sf"/>
</dbReference>
<evidence type="ECO:0000256" key="2">
    <source>
        <dbReference type="ARBA" id="ARBA00023015"/>
    </source>
</evidence>
<reference evidence="8" key="3">
    <citation type="submission" date="2018-11" db="EMBL/GenBank/DDBJ databases">
        <authorList>
            <person name="Hwang Y.J."/>
            <person name="Hwang C.Y."/>
        </authorList>
    </citation>
    <scope>NUCLEOTIDE SEQUENCE</scope>
    <source>
        <strain evidence="8">R106</strain>
    </source>
</reference>
<evidence type="ECO:0000256" key="4">
    <source>
        <dbReference type="ARBA" id="ARBA00023159"/>
    </source>
</evidence>
<feature type="domain" description="HTH lysR-type" evidence="6">
    <location>
        <begin position="5"/>
        <end position="62"/>
    </location>
</feature>
<evidence type="ECO:0000313" key="10">
    <source>
        <dbReference type="Proteomes" id="UP000278855"/>
    </source>
</evidence>
<gene>
    <name evidence="8" type="primary">nhaR</name>
    <name evidence="8" type="ORF">EGC77_16300</name>
    <name evidence="7" type="ORF">EGC80_00250</name>
</gene>
<proteinExistence type="inferred from homology"/>
<dbReference type="EMBL" id="RKKB01000010">
    <property type="protein sequence ID" value="RPA27793.1"/>
    <property type="molecule type" value="Genomic_DNA"/>
</dbReference>
<accession>A0A3N4DPL0</accession>
<organism evidence="8 10">
    <name type="scientific">Shewanella psychromarinicola</name>
    <dbReference type="NCBI Taxonomy" id="2487742"/>
    <lineage>
        <taxon>Bacteria</taxon>
        <taxon>Pseudomonadati</taxon>
        <taxon>Pseudomonadota</taxon>
        <taxon>Gammaproteobacteria</taxon>
        <taxon>Alteromonadales</taxon>
        <taxon>Shewanellaceae</taxon>
        <taxon>Shewanella</taxon>
    </lineage>
</organism>
<keyword evidence="2" id="KW-0805">Transcription regulation</keyword>
<evidence type="ECO:0000313" key="8">
    <source>
        <dbReference type="EMBL" id="RPA27793.1"/>
    </source>
</evidence>
<dbReference type="PANTHER" id="PTHR30293">
    <property type="entry name" value="TRANSCRIPTIONAL REGULATORY PROTEIN NAC-RELATED"/>
    <property type="match status" value="1"/>
</dbReference>
<reference evidence="7 9" key="1">
    <citation type="submission" date="2018-11" db="EMBL/GenBank/DDBJ databases">
        <title>Shewanella sp. M2.</title>
        <authorList>
            <person name="Hwang Y.J."/>
            <person name="Hwang C.Y."/>
        </authorList>
    </citation>
    <scope>NUCLEOTIDE SEQUENCE [LARGE SCALE GENOMIC DNA]</scope>
    <source>
        <strain evidence="7 9">M2</strain>
    </source>
</reference>
<protein>
    <submittedName>
        <fullName evidence="8">Transcriptional activator NhaR</fullName>
    </submittedName>
</protein>
<evidence type="ECO:0000256" key="3">
    <source>
        <dbReference type="ARBA" id="ARBA00023125"/>
    </source>
</evidence>
<dbReference type="AlphaFoldDB" id="A0A3N4DPL0"/>
<reference evidence="10" key="2">
    <citation type="submission" date="2018-11" db="EMBL/GenBank/DDBJ databases">
        <title>Shewanella sp. R106.</title>
        <authorList>
            <person name="Hwang Y.J."/>
            <person name="Hwang C.Y."/>
        </authorList>
    </citation>
    <scope>NUCLEOTIDE SEQUENCE [LARGE SCALE GENOMIC DNA]</scope>
    <source>
        <strain evidence="10">R106</strain>
    </source>
</reference>
<comment type="similarity">
    <text evidence="1">Belongs to the LysR transcriptional regulatory family.</text>
</comment>
<dbReference type="InterPro" id="IPR000847">
    <property type="entry name" value="LysR_HTH_N"/>
</dbReference>
<keyword evidence="4" id="KW-0010">Activator</keyword>
<dbReference type="PROSITE" id="PS50931">
    <property type="entry name" value="HTH_LYSR"/>
    <property type="match status" value="1"/>
</dbReference>
<name>A0A3N4DPL0_9GAMM</name>
<dbReference type="Gene3D" id="1.10.10.10">
    <property type="entry name" value="Winged helix-like DNA-binding domain superfamily/Winged helix DNA-binding domain"/>
    <property type="match status" value="1"/>
</dbReference>
<dbReference type="Pfam" id="PF03466">
    <property type="entry name" value="LysR_substrate"/>
    <property type="match status" value="1"/>
</dbReference>
<dbReference type="GO" id="GO:0003700">
    <property type="term" value="F:DNA-binding transcription factor activity"/>
    <property type="evidence" value="ECO:0007669"/>
    <property type="project" value="InterPro"/>
</dbReference>
<dbReference type="Proteomes" id="UP000278855">
    <property type="component" value="Unassembled WGS sequence"/>
</dbReference>
<evidence type="ECO:0000256" key="5">
    <source>
        <dbReference type="ARBA" id="ARBA00023163"/>
    </source>
</evidence>
<dbReference type="KEGG" id="spsr:EGC80_00250"/>
<keyword evidence="9" id="KW-1185">Reference proteome</keyword>
<dbReference type="InterPro" id="IPR036388">
    <property type="entry name" value="WH-like_DNA-bd_sf"/>
</dbReference>
<keyword evidence="5" id="KW-0804">Transcription</keyword>
<evidence type="ECO:0000313" key="9">
    <source>
        <dbReference type="Proteomes" id="UP000273778"/>
    </source>
</evidence>
<dbReference type="Proteomes" id="UP000273778">
    <property type="component" value="Chromosome"/>
</dbReference>
<dbReference type="SUPFAM" id="SSF46785">
    <property type="entry name" value="Winged helix' DNA-binding domain"/>
    <property type="match status" value="1"/>
</dbReference>
<dbReference type="PANTHER" id="PTHR30293:SF2">
    <property type="entry name" value="TRANSCRIPTIONAL ACTIVATOR PROTEIN NHAR"/>
    <property type="match status" value="1"/>
</dbReference>
<dbReference type="OrthoDB" id="646694at2"/>
<evidence type="ECO:0000259" key="6">
    <source>
        <dbReference type="PROSITE" id="PS50931"/>
    </source>
</evidence>
<dbReference type="InterPro" id="IPR005119">
    <property type="entry name" value="LysR_subst-bd"/>
</dbReference>
<dbReference type="GO" id="GO:2000142">
    <property type="term" value="P:regulation of DNA-templated transcription initiation"/>
    <property type="evidence" value="ECO:0007669"/>
    <property type="project" value="TreeGrafter"/>
</dbReference>
<dbReference type="Pfam" id="PF00126">
    <property type="entry name" value="HTH_1"/>
    <property type="match status" value="1"/>
</dbReference>
<dbReference type="GO" id="GO:0003677">
    <property type="term" value="F:DNA binding"/>
    <property type="evidence" value="ECO:0007669"/>
    <property type="project" value="UniProtKB-KW"/>
</dbReference>
<evidence type="ECO:0000256" key="1">
    <source>
        <dbReference type="ARBA" id="ARBA00009437"/>
    </source>
</evidence>
<sequence>MSELINYKHLRYFWAVAHEGSIAKASKSLHITPHTISGQLSLLEARMGCALFEKQGRNLVLTEPGRTALKYADDIFKLGHELSSVMRSSASCNQTDFMVGVASSLPKTIVCKIIEPAFLIPDGINLISTEGPVSGLLADLSMHKLDMVISDAPTNTTQGTSVFNHYLGESGLTFFGVPELKKRLAPSFPKSLHHAPILLPTEQFGIRQLFDQWIHSQKIFPDVVGQFDDSALIKSFGQRGLGVFFMPTAIADEVCQNFGVQVIGQTNEVKHRFYAISAERKISHPAVLAICKTARTSIFSD</sequence>
<evidence type="ECO:0000313" key="7">
    <source>
        <dbReference type="EMBL" id="AZG33514.1"/>
    </source>
</evidence>
<dbReference type="SUPFAM" id="SSF53850">
    <property type="entry name" value="Periplasmic binding protein-like II"/>
    <property type="match status" value="1"/>
</dbReference>